<dbReference type="GO" id="GO:0071008">
    <property type="term" value="C:U2-type post-mRNA release spliceosomal complex"/>
    <property type="evidence" value="ECO:0007669"/>
    <property type="project" value="TreeGrafter"/>
</dbReference>
<keyword evidence="4" id="KW-0747">Spliceosome</keyword>
<dbReference type="Pfam" id="PF07842">
    <property type="entry name" value="GCFC"/>
    <property type="match status" value="1"/>
</dbReference>
<evidence type="ECO:0000313" key="10">
    <source>
        <dbReference type="Proteomes" id="UP000813385"/>
    </source>
</evidence>
<evidence type="ECO:0000256" key="5">
    <source>
        <dbReference type="ARBA" id="ARBA00023187"/>
    </source>
</evidence>
<keyword evidence="3" id="KW-0507">mRNA processing</keyword>
<keyword evidence="5" id="KW-0508">mRNA splicing</keyword>
<evidence type="ECO:0000256" key="3">
    <source>
        <dbReference type="ARBA" id="ARBA00022664"/>
    </source>
</evidence>
<feature type="compositionally biased region" description="Polar residues" evidence="7">
    <location>
        <begin position="307"/>
        <end position="323"/>
    </location>
</feature>
<evidence type="ECO:0000256" key="2">
    <source>
        <dbReference type="ARBA" id="ARBA00010900"/>
    </source>
</evidence>
<dbReference type="InterPro" id="IPR022783">
    <property type="entry name" value="GCFC_dom"/>
</dbReference>
<dbReference type="Pfam" id="PF12457">
    <property type="entry name" value="TIP_N"/>
    <property type="match status" value="1"/>
</dbReference>
<dbReference type="InterPro" id="IPR022159">
    <property type="entry name" value="STIP/TFIP11_N"/>
</dbReference>
<dbReference type="AlphaFoldDB" id="A0A8K0X7K9"/>
<evidence type="ECO:0000313" key="9">
    <source>
        <dbReference type="EMBL" id="KAH7368041.1"/>
    </source>
</evidence>
<feature type="compositionally biased region" description="Basic and acidic residues" evidence="7">
    <location>
        <begin position="264"/>
        <end position="285"/>
    </location>
</feature>
<dbReference type="EMBL" id="JAGPXD010000002">
    <property type="protein sequence ID" value="KAH7368041.1"/>
    <property type="molecule type" value="Genomic_DNA"/>
</dbReference>
<feature type="compositionally biased region" description="Basic residues" evidence="7">
    <location>
        <begin position="295"/>
        <end position="304"/>
    </location>
</feature>
<dbReference type="PANTHER" id="PTHR23329">
    <property type="entry name" value="TUFTELIN-INTERACTING PROTEIN 11-RELATED"/>
    <property type="match status" value="1"/>
</dbReference>
<feature type="domain" description="G-patch" evidence="8">
    <location>
        <begin position="220"/>
        <end position="266"/>
    </location>
</feature>
<evidence type="ECO:0000256" key="4">
    <source>
        <dbReference type="ARBA" id="ARBA00022728"/>
    </source>
</evidence>
<feature type="compositionally biased region" description="Acidic residues" evidence="7">
    <location>
        <begin position="25"/>
        <end position="36"/>
    </location>
</feature>
<protein>
    <submittedName>
        <fullName evidence="9">Tuftelin interacting protein 11</fullName>
    </submittedName>
</protein>
<dbReference type="PROSITE" id="PS50174">
    <property type="entry name" value="G_PATCH"/>
    <property type="match status" value="1"/>
</dbReference>
<comment type="similarity">
    <text evidence="2">Belongs to the TFP11/STIP family.</text>
</comment>
<name>A0A8K0X7K9_9PEZI</name>
<evidence type="ECO:0000259" key="8">
    <source>
        <dbReference type="PROSITE" id="PS50174"/>
    </source>
</evidence>
<feature type="region of interest" description="Disordered" evidence="7">
    <location>
        <begin position="261"/>
        <end position="327"/>
    </location>
</feature>
<gene>
    <name evidence="9" type="ORF">B0T11DRAFT_276331</name>
</gene>
<dbReference type="Proteomes" id="UP000813385">
    <property type="component" value="Unassembled WGS sequence"/>
</dbReference>
<dbReference type="OrthoDB" id="4822at2759"/>
<comment type="subcellular location">
    <subcellularLocation>
        <location evidence="1">Nucleus</location>
    </subcellularLocation>
</comment>
<accession>A0A8K0X7K9</accession>
<comment type="caution">
    <text evidence="9">The sequence shown here is derived from an EMBL/GenBank/DDBJ whole genome shotgun (WGS) entry which is preliminary data.</text>
</comment>
<dbReference type="SMART" id="SM00443">
    <property type="entry name" value="G_patch"/>
    <property type="match status" value="1"/>
</dbReference>
<dbReference type="GO" id="GO:0003676">
    <property type="term" value="F:nucleic acid binding"/>
    <property type="evidence" value="ECO:0007669"/>
    <property type="project" value="InterPro"/>
</dbReference>
<organism evidence="9 10">
    <name type="scientific">Plectosphaerella cucumerina</name>
    <dbReference type="NCBI Taxonomy" id="40658"/>
    <lineage>
        <taxon>Eukaryota</taxon>
        <taxon>Fungi</taxon>
        <taxon>Dikarya</taxon>
        <taxon>Ascomycota</taxon>
        <taxon>Pezizomycotina</taxon>
        <taxon>Sordariomycetes</taxon>
        <taxon>Hypocreomycetidae</taxon>
        <taxon>Glomerellales</taxon>
        <taxon>Plectosphaerellaceae</taxon>
        <taxon>Plectosphaerella</taxon>
    </lineage>
</organism>
<evidence type="ECO:0000256" key="1">
    <source>
        <dbReference type="ARBA" id="ARBA00004123"/>
    </source>
</evidence>
<feature type="compositionally biased region" description="Acidic residues" evidence="7">
    <location>
        <begin position="111"/>
        <end position="125"/>
    </location>
</feature>
<keyword evidence="10" id="KW-1185">Reference proteome</keyword>
<dbReference type="InterPro" id="IPR000467">
    <property type="entry name" value="G_patch_dom"/>
</dbReference>
<keyword evidence="6" id="KW-0539">Nucleus</keyword>
<dbReference type="Pfam" id="PF01585">
    <property type="entry name" value="G-patch"/>
    <property type="match status" value="1"/>
</dbReference>
<dbReference type="InterPro" id="IPR045211">
    <property type="entry name" value="TFP11/STIP/Ntr1"/>
</dbReference>
<proteinExistence type="inferred from homology"/>
<reference evidence="9" key="1">
    <citation type="journal article" date="2021" name="Nat. Commun.">
        <title>Genetic determinants of endophytism in the Arabidopsis root mycobiome.</title>
        <authorList>
            <person name="Mesny F."/>
            <person name="Miyauchi S."/>
            <person name="Thiergart T."/>
            <person name="Pickel B."/>
            <person name="Atanasova L."/>
            <person name="Karlsson M."/>
            <person name="Huettel B."/>
            <person name="Barry K.W."/>
            <person name="Haridas S."/>
            <person name="Chen C."/>
            <person name="Bauer D."/>
            <person name="Andreopoulos W."/>
            <person name="Pangilinan J."/>
            <person name="LaButti K."/>
            <person name="Riley R."/>
            <person name="Lipzen A."/>
            <person name="Clum A."/>
            <person name="Drula E."/>
            <person name="Henrissat B."/>
            <person name="Kohler A."/>
            <person name="Grigoriev I.V."/>
            <person name="Martin F.M."/>
            <person name="Hacquard S."/>
        </authorList>
    </citation>
    <scope>NUCLEOTIDE SEQUENCE</scope>
    <source>
        <strain evidence="9">MPI-CAGE-AT-0016</strain>
    </source>
</reference>
<dbReference type="GO" id="GO:0000390">
    <property type="term" value="P:spliceosomal complex disassembly"/>
    <property type="evidence" value="ECO:0007669"/>
    <property type="project" value="InterPro"/>
</dbReference>
<dbReference type="PANTHER" id="PTHR23329:SF1">
    <property type="entry name" value="TUFTELIN-INTERACTING PROTEIN 11"/>
    <property type="match status" value="1"/>
</dbReference>
<sequence length="806" mass="89338">MSNFPTFDPSRLTKKAAAASFSSESESEQDDQDFGDFNDLNPRKRRRVGNAKEQAALGIFASDSEDGGPGRRWKQKNLRGKGMSFVSTGTTTAEPAEQEYSDDSNAADGRMDDDAEENESEDAEESSATAGLGFASSARGGLGFAPAREEEEEQDLSTKHLRPSFVKNGFDGSNPLGRGFVPSSARQPVLKEPTNDAPIKKAALPSAFNASKGAAGKTNPKSFGARLMAKMGYVEGTGLGKEGQGRNIIIEAHLRPQGVGLGAVKEKSEAEKKEEKRQARLRGEVVLDSDEEEKKRKRERKKKLGSGVTSSASTPRRQKTSYLTADELRKNAPGLKIPDAFAPILDLTGPGSKVLTSTSGLLTPTAGAIPESSESAEARKIVRRAHADLAAFSEEWRNLEERKSWVDLELHEREQEMADLSSDLSRLQVFAKVVTEQLPSTKAWPDLVECLQQAVQGAATLSPEVSDIAVAAIHPFFRDPDWVLLEQPTHLATELKSLSPLLGPPEGTSNALDHHTGQNGFNSTDIFRQHQRATTPFETLMYKLWYPKAMTAVRDWDVYDTAPLLSVLEAWDSLLPAFVRAQFIDSVVRKLESAVAEWNPRKKRQSQTLPHVWLFPWLPYLPSYHLEPKGTGLVADVRRKFCQLVDVWAFDRGVVPGLEQWREVMGSQWQPLIMSHVLPSMGRYLRLNFRVDPGDQEPYLSMLTGAMKWSNILGPKVLGQVVVSEVFALWHEKLGEWLGLEEMNLEEVAAWYEWWRDQVFPAEISRLGAVRKEFDKGSIAIERTLDAMEKQMAKLEVSMPSLHAAA</sequence>
<evidence type="ECO:0000256" key="6">
    <source>
        <dbReference type="ARBA" id="ARBA00023242"/>
    </source>
</evidence>
<feature type="region of interest" description="Disordered" evidence="7">
    <location>
        <begin position="1"/>
        <end position="200"/>
    </location>
</feature>
<evidence type="ECO:0000256" key="7">
    <source>
        <dbReference type="SAM" id="MobiDB-lite"/>
    </source>
</evidence>